<evidence type="ECO:0000256" key="9">
    <source>
        <dbReference type="ARBA" id="ARBA00023163"/>
    </source>
</evidence>
<evidence type="ECO:0000256" key="10">
    <source>
        <dbReference type="ARBA" id="ARBA00071236"/>
    </source>
</evidence>
<feature type="compositionally biased region" description="Pro residues" evidence="15">
    <location>
        <begin position="331"/>
        <end position="340"/>
    </location>
</feature>
<dbReference type="SUPFAM" id="SSF57850">
    <property type="entry name" value="RING/U-box"/>
    <property type="match status" value="1"/>
</dbReference>
<dbReference type="Pfam" id="PF00097">
    <property type="entry name" value="zf-C3HC4"/>
    <property type="match status" value="1"/>
</dbReference>
<dbReference type="Pfam" id="PF26084">
    <property type="entry name" value="PWI_Topors"/>
    <property type="match status" value="1"/>
</dbReference>
<dbReference type="STRING" id="35525.A0A0N8CWM6"/>
<dbReference type="SMART" id="SM00184">
    <property type="entry name" value="RING"/>
    <property type="match status" value="1"/>
</dbReference>
<evidence type="ECO:0000256" key="2">
    <source>
        <dbReference type="ARBA" id="ARBA00012483"/>
    </source>
</evidence>
<dbReference type="FunFam" id="3.30.40.10:FF:000136">
    <property type="entry name" value="E3 ubiquitin-protein ligase Topors"/>
    <property type="match status" value="1"/>
</dbReference>
<proteinExistence type="predicted"/>
<evidence type="ECO:0000256" key="4">
    <source>
        <dbReference type="ARBA" id="ARBA00022723"/>
    </source>
</evidence>
<evidence type="ECO:0000256" key="11">
    <source>
        <dbReference type="ARBA" id="ARBA00076856"/>
    </source>
</evidence>
<dbReference type="GO" id="GO:0006513">
    <property type="term" value="P:protein monoubiquitination"/>
    <property type="evidence" value="ECO:0007669"/>
    <property type="project" value="TreeGrafter"/>
</dbReference>
<evidence type="ECO:0000256" key="6">
    <source>
        <dbReference type="ARBA" id="ARBA00022786"/>
    </source>
</evidence>
<evidence type="ECO:0000256" key="5">
    <source>
        <dbReference type="ARBA" id="ARBA00022771"/>
    </source>
</evidence>
<feature type="region of interest" description="Disordered" evidence="15">
    <location>
        <begin position="299"/>
        <end position="539"/>
    </location>
</feature>
<evidence type="ECO:0000313" key="16">
    <source>
        <dbReference type="EMBL" id="KZS05877.1"/>
    </source>
</evidence>
<keyword evidence="3" id="KW-0808">Transferase</keyword>
<dbReference type="GO" id="GO:0016874">
    <property type="term" value="F:ligase activity"/>
    <property type="evidence" value="ECO:0007669"/>
    <property type="project" value="UniProtKB-KW"/>
</dbReference>
<feature type="compositionally biased region" description="Polar residues" evidence="15">
    <location>
        <begin position="518"/>
        <end position="528"/>
    </location>
</feature>
<evidence type="ECO:0000256" key="3">
    <source>
        <dbReference type="ARBA" id="ARBA00022679"/>
    </source>
</evidence>
<dbReference type="OrthoDB" id="365379at2759"/>
<organism evidence="16 17">
    <name type="scientific">Daphnia magna</name>
    <dbReference type="NCBI Taxonomy" id="35525"/>
    <lineage>
        <taxon>Eukaryota</taxon>
        <taxon>Metazoa</taxon>
        <taxon>Ecdysozoa</taxon>
        <taxon>Arthropoda</taxon>
        <taxon>Crustacea</taxon>
        <taxon>Branchiopoda</taxon>
        <taxon>Diplostraca</taxon>
        <taxon>Cladocera</taxon>
        <taxon>Anomopoda</taxon>
        <taxon>Daphniidae</taxon>
        <taxon>Daphnia</taxon>
    </lineage>
</organism>
<dbReference type="PANTHER" id="PTHR46077">
    <property type="entry name" value="E3 UBIQUITIN-PROTEIN LIGASE TOPORS"/>
    <property type="match status" value="1"/>
</dbReference>
<dbReference type="PROSITE" id="PS00518">
    <property type="entry name" value="ZF_RING_1"/>
    <property type="match status" value="1"/>
</dbReference>
<keyword evidence="9" id="KW-0804">Transcription</keyword>
<keyword evidence="4" id="KW-0479">Metal-binding</keyword>
<feature type="region of interest" description="Disordered" evidence="15">
    <location>
        <begin position="1"/>
        <end position="43"/>
    </location>
</feature>
<dbReference type="GO" id="GO:0000209">
    <property type="term" value="P:protein polyubiquitination"/>
    <property type="evidence" value="ECO:0007669"/>
    <property type="project" value="TreeGrafter"/>
</dbReference>
<dbReference type="AlphaFoldDB" id="A0A0N8CWM6"/>
<keyword evidence="8" id="KW-0805">Transcription regulation</keyword>
<keyword evidence="5" id="KW-0863">Zinc-finger</keyword>
<evidence type="ECO:0000313" key="17">
    <source>
        <dbReference type="Proteomes" id="UP000076858"/>
    </source>
</evidence>
<dbReference type="EMBL" id="LRGB01002860">
    <property type="protein sequence ID" value="KZS05877.1"/>
    <property type="molecule type" value="Genomic_DNA"/>
</dbReference>
<dbReference type="EC" id="2.3.2.27" evidence="2"/>
<gene>
    <name evidence="16" type="ORF">APZ42_030848</name>
</gene>
<evidence type="ECO:0000256" key="8">
    <source>
        <dbReference type="ARBA" id="ARBA00023015"/>
    </source>
</evidence>
<name>A0A0N8CWM6_9CRUS</name>
<feature type="compositionally biased region" description="Acidic residues" evidence="15">
    <location>
        <begin position="402"/>
        <end position="412"/>
    </location>
</feature>
<evidence type="ECO:0000256" key="14">
    <source>
        <dbReference type="ARBA" id="ARBA00079184"/>
    </source>
</evidence>
<feature type="compositionally biased region" description="Polar residues" evidence="15">
    <location>
        <begin position="358"/>
        <end position="367"/>
    </location>
</feature>
<protein>
    <recommendedName>
        <fullName evidence="10">E3 ubiquitin-protein ligase Topors</fullName>
        <ecNumber evidence="2">2.3.2.27</ecNumber>
    </recommendedName>
    <alternativeName>
        <fullName evidence="11">RING-type E3 ubiquitin transferase Topors</fullName>
    </alternativeName>
    <alternativeName>
        <fullName evidence="13">SUMO1-protein E3 ligase Topors</fullName>
    </alternativeName>
    <alternativeName>
        <fullName evidence="12">Topoisomerase I-binding RING finger protein</fullName>
    </alternativeName>
    <alternativeName>
        <fullName evidence="14">Topoisomerase I-binding arginine/serine-rich protein</fullName>
    </alternativeName>
</protein>
<dbReference type="GO" id="GO:0061630">
    <property type="term" value="F:ubiquitin protein ligase activity"/>
    <property type="evidence" value="ECO:0007669"/>
    <property type="project" value="UniProtKB-EC"/>
</dbReference>
<feature type="compositionally biased region" description="Acidic residues" evidence="15">
    <location>
        <begin position="375"/>
        <end position="386"/>
    </location>
</feature>
<dbReference type="InterPro" id="IPR013083">
    <property type="entry name" value="Znf_RING/FYVE/PHD"/>
</dbReference>
<dbReference type="PROSITE" id="PS50089">
    <property type="entry name" value="ZF_RING_2"/>
    <property type="match status" value="1"/>
</dbReference>
<dbReference type="Gene3D" id="3.30.40.10">
    <property type="entry name" value="Zinc/RING finger domain, C3HC4 (zinc finger)"/>
    <property type="match status" value="1"/>
</dbReference>
<dbReference type="InterPro" id="IPR018957">
    <property type="entry name" value="Znf_C3HC4_RING-type"/>
</dbReference>
<comment type="catalytic activity">
    <reaction evidence="1">
        <text>S-ubiquitinyl-[E2 ubiquitin-conjugating enzyme]-L-cysteine + [acceptor protein]-L-lysine = [E2 ubiquitin-conjugating enzyme]-L-cysteine + N(6)-ubiquitinyl-[acceptor protein]-L-lysine.</text>
        <dbReference type="EC" id="2.3.2.27"/>
    </reaction>
</comment>
<keyword evidence="17" id="KW-1185">Reference proteome</keyword>
<dbReference type="InterPro" id="IPR017907">
    <property type="entry name" value="Znf_RING_CS"/>
</dbReference>
<dbReference type="PANTHER" id="PTHR46077:SF1">
    <property type="entry name" value="TOP1 BINDING ARGININE_SERINE RICH PROTEIN, E3 UBIQUITIN LIGASE"/>
    <property type="match status" value="1"/>
</dbReference>
<reference evidence="16 17" key="1">
    <citation type="submission" date="2016-03" db="EMBL/GenBank/DDBJ databases">
        <title>EvidentialGene: Evidence-directed Construction of Genes on Genomes.</title>
        <authorList>
            <person name="Gilbert D.G."/>
            <person name="Choi J.-H."/>
            <person name="Mockaitis K."/>
            <person name="Colbourne J."/>
            <person name="Pfrender M."/>
        </authorList>
    </citation>
    <scope>NUCLEOTIDE SEQUENCE [LARGE SCALE GENOMIC DNA]</scope>
    <source>
        <strain evidence="16 17">Xinb3</strain>
        <tissue evidence="16">Complete organism</tissue>
    </source>
</reference>
<evidence type="ECO:0000256" key="7">
    <source>
        <dbReference type="ARBA" id="ARBA00022833"/>
    </source>
</evidence>
<keyword evidence="16" id="KW-0436">Ligase</keyword>
<feature type="compositionally biased region" description="Low complexity" evidence="15">
    <location>
        <begin position="27"/>
        <end position="43"/>
    </location>
</feature>
<evidence type="ECO:0000256" key="1">
    <source>
        <dbReference type="ARBA" id="ARBA00000900"/>
    </source>
</evidence>
<feature type="compositionally biased region" description="Basic residues" evidence="15">
    <location>
        <begin position="529"/>
        <end position="539"/>
    </location>
</feature>
<dbReference type="Proteomes" id="UP000076858">
    <property type="component" value="Unassembled WGS sequence"/>
</dbReference>
<evidence type="ECO:0000256" key="13">
    <source>
        <dbReference type="ARBA" id="ARBA00079040"/>
    </source>
</evidence>
<accession>A0A0N8CWM6</accession>
<evidence type="ECO:0000256" key="15">
    <source>
        <dbReference type="SAM" id="MobiDB-lite"/>
    </source>
</evidence>
<feature type="compositionally biased region" description="Basic residues" evidence="15">
    <location>
        <begin position="448"/>
        <end position="458"/>
    </location>
</feature>
<sequence length="539" mass="62279">MSSNSNARRGVPKKRKILEKIDKSKKPSASCPSSPDSGRSSPDSSCSICLGRHENKSYTNNCLHEFCFTCLLEWSKVKPECPLCKQAFTSIIHNVRPNHEYDEHKIPLVEPQEPDLFDELLHHPFRYRTTVTADRRRMLALERLYAMRQFAQEGVLPHATERRPTRSRLTGTSTFRRRAYQRDLWVRPLSDITGRYRETTPEFFHLNPAMTHRLVPWLNRELNVLLVNHENRLSYVLQLILRLITQLHIRSRAFREAIQSYIGAYTEHFIHEFFQFARSPYDMYGFDENADYQPRNNLQQEEVAVSESSDEDVPGTRPFSNEQHRVAPLDIPLPPSPQPGPSGIGRGSSSAAMIDDGQSYSAVQGHSNAARRPSDEDEEEDGDVEIVEVVRQSSPVVITLSESEEDREEEVERNEASSSASRGKALKQRSPPSNRVYSRRDQQQQQRTKSKKKKRKRDRSTSRSPEQLQSTSRGRFRRETEENNNDEAELSTSQISGGVVRYWDMDPEEIRRRLRNDGQFNPEPSTSGSRRRQKRGRND</sequence>
<evidence type="ECO:0000256" key="12">
    <source>
        <dbReference type="ARBA" id="ARBA00076940"/>
    </source>
</evidence>
<keyword evidence="7" id="KW-0862">Zinc</keyword>
<dbReference type="InterPro" id="IPR058746">
    <property type="entry name" value="Znf_RING-type_Topors"/>
</dbReference>
<dbReference type="InterPro" id="IPR058745">
    <property type="entry name" value="PWI_Topors"/>
</dbReference>
<keyword evidence="6" id="KW-0833">Ubl conjugation pathway</keyword>
<dbReference type="InterPro" id="IPR001841">
    <property type="entry name" value="Znf_RING"/>
</dbReference>
<comment type="caution">
    <text evidence="16">The sequence shown here is derived from an EMBL/GenBank/DDBJ whole genome shotgun (WGS) entry which is preliminary data.</text>
</comment>
<dbReference type="GO" id="GO:0008270">
    <property type="term" value="F:zinc ion binding"/>
    <property type="evidence" value="ECO:0007669"/>
    <property type="project" value="UniProtKB-KW"/>
</dbReference>
<dbReference type="CDD" id="cd16574">
    <property type="entry name" value="RING-HC_Topors"/>
    <property type="match status" value="1"/>
</dbReference>